<gene>
    <name evidence="10" type="ORF">JFL75_15765</name>
</gene>
<dbReference type="CDD" id="cd06261">
    <property type="entry name" value="TM_PBP2"/>
    <property type="match status" value="1"/>
</dbReference>
<dbReference type="PROSITE" id="PS50928">
    <property type="entry name" value="ABC_TM1"/>
    <property type="match status" value="1"/>
</dbReference>
<proteinExistence type="inferred from homology"/>
<dbReference type="GO" id="GO:0005886">
    <property type="term" value="C:plasma membrane"/>
    <property type="evidence" value="ECO:0007669"/>
    <property type="project" value="UniProtKB-SubCell"/>
</dbReference>
<dbReference type="Proteomes" id="UP000595917">
    <property type="component" value="Chromosome"/>
</dbReference>
<accession>A0A7T8B9J0</accession>
<dbReference type="RefSeq" id="WP_215625682.1">
    <property type="nucleotide sequence ID" value="NZ_CP067089.2"/>
</dbReference>
<dbReference type="KEGG" id="bhc:JFL75_15765"/>
<comment type="subcellular location">
    <subcellularLocation>
        <location evidence="1 8">Cell membrane</location>
        <topology evidence="1 8">Multi-pass membrane protein</topology>
    </subcellularLocation>
</comment>
<reference evidence="10" key="1">
    <citation type="submission" date="2021-01" db="EMBL/GenBank/DDBJ databases">
        <title>Description of Breznakiella homolactica.</title>
        <authorList>
            <person name="Song Y."/>
            <person name="Brune A."/>
        </authorList>
    </citation>
    <scope>NUCLEOTIDE SEQUENCE</scope>
    <source>
        <strain evidence="10">RmG30</strain>
    </source>
</reference>
<evidence type="ECO:0000256" key="3">
    <source>
        <dbReference type="ARBA" id="ARBA00022448"/>
    </source>
</evidence>
<feature type="transmembrane region" description="Helical" evidence="8">
    <location>
        <begin position="115"/>
        <end position="139"/>
    </location>
</feature>
<feature type="domain" description="ABC transmembrane type-1" evidence="9">
    <location>
        <begin position="80"/>
        <end position="271"/>
    </location>
</feature>
<dbReference type="Gene3D" id="1.10.3720.10">
    <property type="entry name" value="MetI-like"/>
    <property type="match status" value="1"/>
</dbReference>
<comment type="similarity">
    <text evidence="8">Belongs to the binding-protein-dependent transport system permease family.</text>
</comment>
<dbReference type="GO" id="GO:0055085">
    <property type="term" value="P:transmembrane transport"/>
    <property type="evidence" value="ECO:0007669"/>
    <property type="project" value="InterPro"/>
</dbReference>
<dbReference type="PANTHER" id="PTHR43744">
    <property type="entry name" value="ABC TRANSPORTER PERMEASE PROTEIN MG189-RELATED-RELATED"/>
    <property type="match status" value="1"/>
</dbReference>
<evidence type="ECO:0000256" key="2">
    <source>
        <dbReference type="ARBA" id="ARBA00020515"/>
    </source>
</evidence>
<keyword evidence="3 8" id="KW-0813">Transport</keyword>
<dbReference type="SUPFAM" id="SSF161098">
    <property type="entry name" value="MetI-like"/>
    <property type="match status" value="1"/>
</dbReference>
<dbReference type="AlphaFoldDB" id="A0A7T8B9J0"/>
<feature type="transmembrane region" description="Helical" evidence="8">
    <location>
        <begin position="76"/>
        <end position="103"/>
    </location>
</feature>
<keyword evidence="11" id="KW-1185">Reference proteome</keyword>
<feature type="transmembrane region" description="Helical" evidence="8">
    <location>
        <begin position="190"/>
        <end position="211"/>
    </location>
</feature>
<dbReference type="EMBL" id="CP067089">
    <property type="protein sequence ID" value="QQO08376.1"/>
    <property type="molecule type" value="Genomic_DNA"/>
</dbReference>
<evidence type="ECO:0000313" key="11">
    <source>
        <dbReference type="Proteomes" id="UP000595917"/>
    </source>
</evidence>
<dbReference type="InterPro" id="IPR035906">
    <property type="entry name" value="MetI-like_sf"/>
</dbReference>
<feature type="transmembrane region" description="Helical" evidence="8">
    <location>
        <begin position="250"/>
        <end position="271"/>
    </location>
</feature>
<evidence type="ECO:0000259" key="9">
    <source>
        <dbReference type="PROSITE" id="PS50928"/>
    </source>
</evidence>
<dbReference type="PANTHER" id="PTHR43744:SF8">
    <property type="entry name" value="SN-GLYCEROL-3-PHOSPHATE TRANSPORT SYSTEM PERMEASE PROTEIN UGPE"/>
    <property type="match status" value="1"/>
</dbReference>
<evidence type="ECO:0000256" key="4">
    <source>
        <dbReference type="ARBA" id="ARBA00022475"/>
    </source>
</evidence>
<sequence length="286" mass="31597">MSTAAVSPGRNAGKTIFSGIGIVFMALMTLCMVVPFLWMIITSLQPDSSAVLTRPLNIPWPPRFSNYAKAWVVQPFGIYAVNSLITAVSATVLQLITAILAAYAFTNLRFPGKNFLFILVLAVLMMPTQVAIIPLYSTISKLGWLDTFKGLIIPFAVDAYGVFLIKQNFSTIPKAYVEAARIEGAGHGRIAFTIMGVLAQPALIAYALMAFKWRWNDYFWVLIMTSSINRRTMPVGIVMMKEVSDGGTQWHLLMAATIIVLAPMIILYLALQKYFTNDYMKGGMKG</sequence>
<organism evidence="10 11">
    <name type="scientific">Breznakiella homolactica</name>
    <dbReference type="NCBI Taxonomy" id="2798577"/>
    <lineage>
        <taxon>Bacteria</taxon>
        <taxon>Pseudomonadati</taxon>
        <taxon>Spirochaetota</taxon>
        <taxon>Spirochaetia</taxon>
        <taxon>Spirochaetales</taxon>
        <taxon>Breznakiellaceae</taxon>
        <taxon>Breznakiella</taxon>
    </lineage>
</organism>
<feature type="transmembrane region" description="Helical" evidence="8">
    <location>
        <begin position="151"/>
        <end position="169"/>
    </location>
</feature>
<evidence type="ECO:0000256" key="1">
    <source>
        <dbReference type="ARBA" id="ARBA00004651"/>
    </source>
</evidence>
<evidence type="ECO:0000256" key="7">
    <source>
        <dbReference type="ARBA" id="ARBA00023136"/>
    </source>
</evidence>
<dbReference type="InterPro" id="IPR000515">
    <property type="entry name" value="MetI-like"/>
</dbReference>
<evidence type="ECO:0000256" key="8">
    <source>
        <dbReference type="RuleBase" id="RU363032"/>
    </source>
</evidence>
<evidence type="ECO:0000256" key="6">
    <source>
        <dbReference type="ARBA" id="ARBA00022989"/>
    </source>
</evidence>
<keyword evidence="7 8" id="KW-0472">Membrane</keyword>
<name>A0A7T8B9J0_9SPIR</name>
<keyword evidence="4" id="KW-1003">Cell membrane</keyword>
<dbReference type="Pfam" id="PF00528">
    <property type="entry name" value="BPD_transp_1"/>
    <property type="match status" value="1"/>
</dbReference>
<keyword evidence="6 8" id="KW-1133">Transmembrane helix</keyword>
<keyword evidence="5 8" id="KW-0812">Transmembrane</keyword>
<protein>
    <recommendedName>
        <fullName evidence="2">sn-glycerol-3-phosphate transport system permease protein UgpE</fullName>
    </recommendedName>
</protein>
<feature type="transmembrane region" description="Helical" evidence="8">
    <location>
        <begin position="20"/>
        <end position="41"/>
    </location>
</feature>
<evidence type="ECO:0000313" key="10">
    <source>
        <dbReference type="EMBL" id="QQO08376.1"/>
    </source>
</evidence>
<evidence type="ECO:0000256" key="5">
    <source>
        <dbReference type="ARBA" id="ARBA00022692"/>
    </source>
</evidence>